<evidence type="ECO:0000313" key="2">
    <source>
        <dbReference type="Proteomes" id="UP001314229"/>
    </source>
</evidence>
<protein>
    <submittedName>
        <fullName evidence="1">Uncharacterized protein</fullName>
    </submittedName>
</protein>
<gene>
    <name evidence="1" type="ORF">FSCOSCO3_A016171</name>
</gene>
<proteinExistence type="predicted"/>
<name>A0AAV1NW04_SCOSC</name>
<organism evidence="1 2">
    <name type="scientific">Scomber scombrus</name>
    <name type="common">Atlantic mackerel</name>
    <name type="synonym">Scomber vernalis</name>
    <dbReference type="NCBI Taxonomy" id="13677"/>
    <lineage>
        <taxon>Eukaryota</taxon>
        <taxon>Metazoa</taxon>
        <taxon>Chordata</taxon>
        <taxon>Craniata</taxon>
        <taxon>Vertebrata</taxon>
        <taxon>Euteleostomi</taxon>
        <taxon>Actinopterygii</taxon>
        <taxon>Neopterygii</taxon>
        <taxon>Teleostei</taxon>
        <taxon>Neoteleostei</taxon>
        <taxon>Acanthomorphata</taxon>
        <taxon>Pelagiaria</taxon>
        <taxon>Scombriformes</taxon>
        <taxon>Scombridae</taxon>
        <taxon>Scomber</taxon>
    </lineage>
</organism>
<keyword evidence="2" id="KW-1185">Reference proteome</keyword>
<evidence type="ECO:0000313" key="1">
    <source>
        <dbReference type="EMBL" id="CAK6963630.1"/>
    </source>
</evidence>
<reference evidence="1 2" key="1">
    <citation type="submission" date="2024-01" db="EMBL/GenBank/DDBJ databases">
        <authorList>
            <person name="Alioto T."/>
            <person name="Alioto T."/>
            <person name="Gomez Garrido J."/>
        </authorList>
    </citation>
    <scope>NUCLEOTIDE SEQUENCE [LARGE SCALE GENOMIC DNA]</scope>
</reference>
<comment type="caution">
    <text evidence="1">The sequence shown here is derived from an EMBL/GenBank/DDBJ whole genome shotgun (WGS) entry which is preliminary data.</text>
</comment>
<dbReference type="EMBL" id="CAWUFR010000066">
    <property type="protein sequence ID" value="CAK6963630.1"/>
    <property type="molecule type" value="Genomic_DNA"/>
</dbReference>
<sequence>MAGAQFPCSSIVSLPAAARENGGGTLMGGPPHMVPHCAVCALHLIAVALSWGAHSSHSVPFYYNKLELQEEAGTVYRAISSSEQHTAQLASHTPTLTFLYQKDAVKNLLSS</sequence>
<dbReference type="AlphaFoldDB" id="A0AAV1NW04"/>
<accession>A0AAV1NW04</accession>
<dbReference type="Proteomes" id="UP001314229">
    <property type="component" value="Unassembled WGS sequence"/>
</dbReference>